<feature type="domain" description="Metallo-beta-lactamase" evidence="1">
    <location>
        <begin position="73"/>
        <end position="242"/>
    </location>
</feature>
<accession>A0A8S8XJ85</accession>
<keyword evidence="3" id="KW-1185">Reference proteome</keyword>
<dbReference type="EMBL" id="BOPV01000001">
    <property type="protein sequence ID" value="GIL41246.1"/>
    <property type="molecule type" value="Genomic_DNA"/>
</dbReference>
<evidence type="ECO:0000313" key="3">
    <source>
        <dbReference type="Proteomes" id="UP000681075"/>
    </source>
</evidence>
<dbReference type="AlphaFoldDB" id="A0A8S8XJ85"/>
<organism evidence="2 3">
    <name type="scientific">Roseiterribacter gracilis</name>
    <dbReference type="NCBI Taxonomy" id="2812848"/>
    <lineage>
        <taxon>Bacteria</taxon>
        <taxon>Pseudomonadati</taxon>
        <taxon>Pseudomonadota</taxon>
        <taxon>Alphaproteobacteria</taxon>
        <taxon>Rhodospirillales</taxon>
        <taxon>Roseiterribacteraceae</taxon>
        <taxon>Roseiterribacter</taxon>
    </lineage>
</organism>
<dbReference type="Gene3D" id="3.60.15.10">
    <property type="entry name" value="Ribonuclease Z/Hydroxyacylglutathione hydrolase-like"/>
    <property type="match status" value="1"/>
</dbReference>
<dbReference type="PANTHER" id="PTHR36839:SF1">
    <property type="entry name" value="METALLO-BETA-LACTAMASE FAMILY PROTEIN (AFU_ORTHOLOGUE AFUA_5G12770)"/>
    <property type="match status" value="1"/>
</dbReference>
<dbReference type="PANTHER" id="PTHR36839">
    <property type="entry name" value="METALLO-BETA-LACTAMASE FAMILY PROTEIN (AFU_ORTHOLOGUE AFUA_5G12770)"/>
    <property type="match status" value="1"/>
</dbReference>
<reference evidence="2" key="1">
    <citation type="submission" date="2021-02" db="EMBL/GenBank/DDBJ databases">
        <title>Genome sequence of Rhodospirillales sp. strain TMPK1 isolated from soil.</title>
        <authorList>
            <person name="Nakai R."/>
            <person name="Kusada H."/>
            <person name="Tamaki H."/>
        </authorList>
    </citation>
    <scope>NUCLEOTIDE SEQUENCE</scope>
    <source>
        <strain evidence="2">TMPK1</strain>
    </source>
</reference>
<dbReference type="SUPFAM" id="SSF56281">
    <property type="entry name" value="Metallo-hydrolase/oxidoreductase"/>
    <property type="match status" value="1"/>
</dbReference>
<dbReference type="SMART" id="SM00849">
    <property type="entry name" value="Lactamase_B"/>
    <property type="match status" value="1"/>
</dbReference>
<sequence>MKTYLCSTCGTQFPPSETPPARCPICEDERQYLPAGGQRWTTFDEVRRTHRAAFQRYEPHLLGVGVAPDFAIGQRALLIERAQGNILWDCVAPLTDATIDVLRALGGLRAIAISHPHYYTTMAEWAHVFDCDVWLHEDDAKWVMRPDARVRFWSGETRSLGDGVTLVRCGGHFAGGQVLHWADGAAGKGALLVGDIIQAIPDRNHVSFMWSYPNLVPLPASAIDKIEQVLAPFAYERLYGAWWTRSTVEDAKDVVARSAKRYREALTRVLG</sequence>
<dbReference type="InterPro" id="IPR036866">
    <property type="entry name" value="RibonucZ/Hydroxyglut_hydro"/>
</dbReference>
<dbReference type="RefSeq" id="WP_420244659.1">
    <property type="nucleotide sequence ID" value="NZ_BOPV01000001.1"/>
</dbReference>
<evidence type="ECO:0000313" key="2">
    <source>
        <dbReference type="EMBL" id="GIL41246.1"/>
    </source>
</evidence>
<comment type="caution">
    <text evidence="2">The sequence shown here is derived from an EMBL/GenBank/DDBJ whole genome shotgun (WGS) entry which is preliminary data.</text>
</comment>
<dbReference type="Proteomes" id="UP000681075">
    <property type="component" value="Unassembled WGS sequence"/>
</dbReference>
<dbReference type="InterPro" id="IPR001279">
    <property type="entry name" value="Metallo-B-lactamas"/>
</dbReference>
<evidence type="ECO:0000259" key="1">
    <source>
        <dbReference type="SMART" id="SM00849"/>
    </source>
</evidence>
<name>A0A8S8XJ85_9PROT</name>
<gene>
    <name evidence="2" type="ORF">TMPK1_34830</name>
</gene>
<protein>
    <recommendedName>
        <fullName evidence="1">Metallo-beta-lactamase domain-containing protein</fullName>
    </recommendedName>
</protein>
<proteinExistence type="predicted"/>